<dbReference type="AlphaFoldDB" id="A0A6I6LSF6"/>
<dbReference type="RefSeq" id="WP_158189694.1">
    <property type="nucleotide sequence ID" value="NZ_CP046902.1"/>
</dbReference>
<gene>
    <name evidence="2" type="ORF">GQA94_20250</name>
</gene>
<proteinExistence type="predicted"/>
<evidence type="ECO:0000256" key="1">
    <source>
        <dbReference type="SAM" id="MobiDB-lite"/>
    </source>
</evidence>
<evidence type="ECO:0000313" key="2">
    <source>
        <dbReference type="EMBL" id="QGZ32263.1"/>
    </source>
</evidence>
<dbReference type="EMBL" id="CP046902">
    <property type="protein sequence ID" value="QGZ32263.1"/>
    <property type="molecule type" value="Genomic_DNA"/>
</dbReference>
<reference evidence="2 3" key="1">
    <citation type="submission" date="2019-12" db="EMBL/GenBank/DDBJ databases">
        <title>Complete genome sequence of Pseudomonas stutzeri.</title>
        <authorList>
            <person name="Lim S.R."/>
            <person name="Kim J.H."/>
        </authorList>
    </citation>
    <scope>NUCLEOTIDE SEQUENCE [LARGE SCALE GENOMIC DNA]</scope>
    <source>
        <strain evidence="2 3">PM101005</strain>
    </source>
</reference>
<dbReference type="Proteomes" id="UP000438983">
    <property type="component" value="Chromosome"/>
</dbReference>
<dbReference type="OrthoDB" id="6966321at2"/>
<feature type="region of interest" description="Disordered" evidence="1">
    <location>
        <begin position="1"/>
        <end position="24"/>
    </location>
</feature>
<name>A0A6I6LSF6_STUST</name>
<organism evidence="2 3">
    <name type="scientific">Stutzerimonas stutzeri</name>
    <name type="common">Pseudomonas stutzeri</name>
    <dbReference type="NCBI Taxonomy" id="316"/>
    <lineage>
        <taxon>Bacteria</taxon>
        <taxon>Pseudomonadati</taxon>
        <taxon>Pseudomonadota</taxon>
        <taxon>Gammaproteobacteria</taxon>
        <taxon>Pseudomonadales</taxon>
        <taxon>Pseudomonadaceae</taxon>
        <taxon>Stutzerimonas</taxon>
    </lineage>
</organism>
<protein>
    <submittedName>
        <fullName evidence="2">Uncharacterized protein</fullName>
    </submittedName>
</protein>
<evidence type="ECO:0000313" key="3">
    <source>
        <dbReference type="Proteomes" id="UP000438983"/>
    </source>
</evidence>
<sequence length="66" mass="6931">MSDPLAKAGATAPPIIGNGCTQRYDPEHLGPEIGTDFPGAEALWKQRQGAVAKKVEGVVQRALDSD</sequence>
<accession>A0A6I6LSF6</accession>